<dbReference type="PANTHER" id="PTHR35579:SF3">
    <property type="entry name" value="CRISPR SYSTEM CMS ENDORIBONUCLEASE CSM3"/>
    <property type="match status" value="1"/>
</dbReference>
<dbReference type="InterPro" id="IPR005537">
    <property type="entry name" value="RAMP_III_fam"/>
</dbReference>
<dbReference type="OrthoDB" id="163151at2"/>
<comment type="caution">
    <text evidence="3">The sequence shown here is derived from an EMBL/GenBank/DDBJ whole genome shotgun (WGS) entry which is preliminary data.</text>
</comment>
<dbReference type="GO" id="GO:0051607">
    <property type="term" value="P:defense response to virus"/>
    <property type="evidence" value="ECO:0007669"/>
    <property type="project" value="UniProtKB-KW"/>
</dbReference>
<dbReference type="AlphaFoldDB" id="A0A7Z9C534"/>
<evidence type="ECO:0000259" key="2">
    <source>
        <dbReference type="Pfam" id="PF03787"/>
    </source>
</evidence>
<reference evidence="3" key="1">
    <citation type="submission" date="2019-10" db="EMBL/GenBank/DDBJ databases">
        <authorList>
            <consortium name="Genoscope - CEA"/>
            <person name="William W."/>
        </authorList>
    </citation>
    <scope>NUCLEOTIDE SEQUENCE [LARGE SCALE GENOMIC DNA]</scope>
    <source>
        <strain evidence="3">BBR_PRJEB10992</strain>
    </source>
</reference>
<name>A0A7Z9C534_9CYAN</name>
<accession>A0A7Z9C534</accession>
<gene>
    <name evidence="3" type="ORF">PL8927_900114</name>
</gene>
<dbReference type="Proteomes" id="UP000184550">
    <property type="component" value="Unassembled WGS sequence"/>
</dbReference>
<dbReference type="Pfam" id="PF03787">
    <property type="entry name" value="RAMPs"/>
    <property type="match status" value="1"/>
</dbReference>
<protein>
    <recommendedName>
        <fullName evidence="2">CRISPR type III-associated protein domain-containing protein</fullName>
    </recommendedName>
</protein>
<dbReference type="EMBL" id="CZCU02000169">
    <property type="protein sequence ID" value="VXD25825.1"/>
    <property type="molecule type" value="Genomic_DNA"/>
</dbReference>
<proteinExistence type="predicted"/>
<dbReference type="InterPro" id="IPR052216">
    <property type="entry name" value="CRISPR_Csm3_endoribonuclease"/>
</dbReference>
<organism evidence="3 4">
    <name type="scientific">Planktothrix serta PCC 8927</name>
    <dbReference type="NCBI Taxonomy" id="671068"/>
    <lineage>
        <taxon>Bacteria</taxon>
        <taxon>Bacillati</taxon>
        <taxon>Cyanobacteriota</taxon>
        <taxon>Cyanophyceae</taxon>
        <taxon>Oscillatoriophycideae</taxon>
        <taxon>Oscillatoriales</taxon>
        <taxon>Microcoleaceae</taxon>
        <taxon>Planktothrix</taxon>
    </lineage>
</organism>
<feature type="domain" description="CRISPR type III-associated protein" evidence="2">
    <location>
        <begin position="10"/>
        <end position="207"/>
    </location>
</feature>
<evidence type="ECO:0000313" key="4">
    <source>
        <dbReference type="Proteomes" id="UP000184550"/>
    </source>
</evidence>
<evidence type="ECO:0000313" key="3">
    <source>
        <dbReference type="EMBL" id="VXD25825.1"/>
    </source>
</evidence>
<dbReference type="CDD" id="cd09726">
    <property type="entry name" value="RAMP_I_III"/>
    <property type="match status" value="1"/>
</dbReference>
<keyword evidence="1" id="KW-0051">Antiviral defense</keyword>
<sequence length="235" mass="26312">MNIYELQVQIKLLSDTTFGRGDGVAGLVDQEVEHDSYGFPYLRGRTLKGLLSEECDNLLILLKDEVFRHWNDVRNKLFGVAGSVIEKTSIMHVSDACLPQKLREAVKIQIEKEPERDKPALTPTDILHSLTTIRRQTAINPNNGTADRGSLRSARVVIRDRTNTPSRFTASLFFDEEPTADMKALLAVGVLALRHIGSGRNRGRGHVQCSLWNANGKNDITQDFVDRFGKIEEGK</sequence>
<keyword evidence="4" id="KW-1185">Reference proteome</keyword>
<dbReference type="PANTHER" id="PTHR35579">
    <property type="entry name" value="CRISPR SYSTEM CMS ENDORIBONUCLEASE CSM3"/>
    <property type="match status" value="1"/>
</dbReference>
<dbReference type="RefSeq" id="WP_083626996.1">
    <property type="nucleotide sequence ID" value="NZ_LR734888.1"/>
</dbReference>
<evidence type="ECO:0000256" key="1">
    <source>
        <dbReference type="ARBA" id="ARBA00023118"/>
    </source>
</evidence>